<evidence type="ECO:0000256" key="2">
    <source>
        <dbReference type="PIRSR" id="PIRSR634015-3"/>
    </source>
</evidence>
<dbReference type="RefSeq" id="WP_075432122.1">
    <property type="nucleotide sequence ID" value="NZ_CZVL01000003.1"/>
</dbReference>
<feature type="domain" description="Peptidase M1 membrane alanine aminopeptidase" evidence="3">
    <location>
        <begin position="313"/>
        <end position="518"/>
    </location>
</feature>
<accession>A0A0S4MZG0</accession>
<feature type="binding site" evidence="2">
    <location>
        <position position="363"/>
    </location>
    <ligand>
        <name>Zn(2+)</name>
        <dbReference type="ChEBI" id="CHEBI:29105"/>
        <note>catalytic</note>
    </ligand>
</feature>
<accession>A0A0P1LCF9</accession>
<accession>A0A0P1P204</accession>
<keyword evidence="2" id="KW-0479">Metal-binding</keyword>
<dbReference type="PANTHER" id="PTHR45726">
    <property type="entry name" value="LEUKOTRIENE A-4 HYDROLASE"/>
    <property type="match status" value="1"/>
</dbReference>
<dbReference type="GO" id="GO:0008270">
    <property type="term" value="F:zinc ion binding"/>
    <property type="evidence" value="ECO:0007669"/>
    <property type="project" value="InterPro"/>
</dbReference>
<dbReference type="GO" id="GO:0008237">
    <property type="term" value="F:metallopeptidase activity"/>
    <property type="evidence" value="ECO:0007669"/>
    <property type="project" value="InterPro"/>
</dbReference>
<accession>A0A0P1L8G3</accession>
<dbReference type="Gene3D" id="1.10.390.10">
    <property type="entry name" value="Neutral Protease Domain 2"/>
    <property type="match status" value="1"/>
</dbReference>
<evidence type="ECO:0000259" key="3">
    <source>
        <dbReference type="Pfam" id="PF01433"/>
    </source>
</evidence>
<feature type="active site" description="Proton donor" evidence="1">
    <location>
        <position position="459"/>
    </location>
</feature>
<dbReference type="SUPFAM" id="SSF55486">
    <property type="entry name" value="Metalloproteases ('zincins'), catalytic domain"/>
    <property type="match status" value="1"/>
</dbReference>
<accession>A0A0P1LWK5</accession>
<feature type="binding site" evidence="2">
    <location>
        <position position="367"/>
    </location>
    <ligand>
        <name>Zn(2+)</name>
        <dbReference type="ChEBI" id="CHEBI:29105"/>
        <note>catalytic</note>
    </ligand>
</feature>
<feature type="binding site" evidence="2">
    <location>
        <position position="386"/>
    </location>
    <ligand>
        <name>Zn(2+)</name>
        <dbReference type="ChEBI" id="CHEBI:29105"/>
        <note>catalytic</note>
    </ligand>
</feature>
<dbReference type="PANTHER" id="PTHR45726:SF3">
    <property type="entry name" value="LEUKOTRIENE A-4 HYDROLASE"/>
    <property type="match status" value="1"/>
</dbReference>
<reference evidence="4 5" key="1">
    <citation type="submission" date="2015-11" db="EMBL/GenBank/DDBJ databases">
        <authorList>
            <person name="Zhang Y."/>
            <person name="Guo Z."/>
        </authorList>
    </citation>
    <scope>NUCLEOTIDE SEQUENCE [LARGE SCALE GENOMIC DNA]</scope>
    <source>
        <strain evidence="4">JGI-4</strain>
    </source>
</reference>
<evidence type="ECO:0000313" key="4">
    <source>
        <dbReference type="EMBL" id="CUU04338.1"/>
    </source>
</evidence>
<dbReference type="Proteomes" id="UP000182011">
    <property type="component" value="Unassembled WGS sequence"/>
</dbReference>
<protein>
    <submittedName>
        <fullName evidence="4">Peptidase family M1</fullName>
    </submittedName>
</protein>
<accession>A0A0P1LG54</accession>
<dbReference type="InterPro" id="IPR014782">
    <property type="entry name" value="Peptidase_M1_dom"/>
</dbReference>
<dbReference type="CDD" id="cd09604">
    <property type="entry name" value="M1_APN_like"/>
    <property type="match status" value="1"/>
</dbReference>
<dbReference type="InterPro" id="IPR027268">
    <property type="entry name" value="Peptidase_M4/M1_CTD_sf"/>
</dbReference>
<accession>A0A0P1P7J8</accession>
<dbReference type="InterPro" id="IPR034015">
    <property type="entry name" value="M1_LTA4H"/>
</dbReference>
<name>A0A0P1L8G3_9BACT</name>
<dbReference type="Pfam" id="PF01433">
    <property type="entry name" value="Peptidase_M1"/>
    <property type="match status" value="1"/>
</dbReference>
<dbReference type="OrthoDB" id="9814383at2"/>
<feature type="active site" description="Proton acceptor" evidence="1">
    <location>
        <position position="364"/>
    </location>
</feature>
<organism evidence="4 5">
    <name type="scientific">Candidatus Kryptonium thompsonii</name>
    <dbReference type="NCBI Taxonomy" id="1633631"/>
    <lineage>
        <taxon>Bacteria</taxon>
        <taxon>Pseudomonadati</taxon>
        <taxon>Candidatus Kryptoniota</taxon>
        <taxon>Candidatus Kryptonium</taxon>
    </lineage>
</organism>
<gene>
    <name evidence="4" type="ORF">JGI4_00987</name>
</gene>
<dbReference type="EMBL" id="FAOP01000004">
    <property type="protein sequence ID" value="CUU04338.1"/>
    <property type="molecule type" value="Genomic_DNA"/>
</dbReference>
<sequence>MGITARFNTKLIFVVFIILNFSLAQRSDYFQQRVDYTMDVSLDPKTHKLTGKQTAIYYNNSPDTLREIYYHLYLNAFKPGSSMQIRGDVIRNGLGERIRAMKPDEYGWTNVKFLKADDEDIDFEIFDTILRAKLKKPLAPGHFVKLEMEFESQIPKQTRRNGRNNREGIDYSMAQWYPKICEYDFEGWHADQYIEREFYGVWGNFDVKITLPSDYLVGATGVIQNPNEVMCGYELGPVDTVIFPQQWKKELKTQLKTWHFKAENVHDFAWVADRDYIHEITWMTLDNDTVIIHLLYQPDVYMLWRETGKFTKEIIKLYSEWFYKYPYKSFTVAQAGDGGMEYPMLIMITGYRGRTSMIGILAHEIGHNWFYGLIGNNESKEAWIDEGGASFVTPRVFRKLLGEKWRNDSSLFDRLLRPEFDIFGGYKNYIRFSQFGYEEPTLLHSDFFRESVAYTNAVYGKGASVFEMLEYVVGDSVFDLIMKEFFKEWSFKHPTTKDFERVAERVSGMELDWFFDQWLKTTRKCDYGIESFSGKWISENGLRKYSIKVKLRNHGQIVMPIDFYIYFEDGTYQKVIIPLDLQLKPKKEANAIILPHWFWVNPVYEFELSFDKKVKMVEIDSRLKLRDVNRLNNRTGVFNKVQIKLLEQTQLNPPLERYWFSVRPSIWFAQRDGARPGIFTNGAYLFDYNETKFGLWLNTRTKNFDYFINYRNNTFPILERLSGFQVEIFKLHGLRRLYFEIFKDIRPLYLTVPPFYNISLFFEHTMLVENKIPFVNLKWDAGKFNTLGFTAGITHIIGNTTLYGTFSLKTTSSNSTKNFTKFSIEIKQNTTLSKFEFTTRFYLANSYGQTPTQEKFYFTANPYEQFLNQSFRMIYLINEKFSEKARLFLKGGLNLRGYFDRANTWIEKGGSLSFDLTFLTLRDFTFFRQINFSAFGDVGIMKTGELLPSLVMPFPEDTTKGYVILYDYGLRYDYGFEIKFQPFTFIPSIAENLIAGFNRLSISMVFPIGLTYEKPRLRWAIEIKVER</sequence>
<evidence type="ECO:0000313" key="5">
    <source>
        <dbReference type="Proteomes" id="UP000182011"/>
    </source>
</evidence>
<keyword evidence="2" id="KW-0862">Zinc</keyword>
<dbReference type="AlphaFoldDB" id="A0A0P1L8G3"/>
<evidence type="ECO:0000256" key="1">
    <source>
        <dbReference type="PIRSR" id="PIRSR634015-1"/>
    </source>
</evidence>
<comment type="cofactor">
    <cofactor evidence="2">
        <name>Zn(2+)</name>
        <dbReference type="ChEBI" id="CHEBI:29105"/>
    </cofactor>
    <text evidence="2">Binds 1 zinc ion per subunit.</text>
</comment>
<proteinExistence type="predicted"/>
<dbReference type="STRING" id="1633631.GCA_001442925_00986"/>